<proteinExistence type="inferred from homology"/>
<dbReference type="PROSITE" id="PS50067">
    <property type="entry name" value="KINESIN_MOTOR_2"/>
    <property type="match status" value="1"/>
</dbReference>
<dbReference type="GO" id="GO:0003777">
    <property type="term" value="F:microtubule motor activity"/>
    <property type="evidence" value="ECO:0000318"/>
    <property type="project" value="GO_Central"/>
</dbReference>
<dbReference type="InterPro" id="IPR036961">
    <property type="entry name" value="Kinesin_motor_dom_sf"/>
</dbReference>
<gene>
    <name evidence="9 10" type="primary">LOC116407755</name>
</gene>
<evidence type="ECO:0000256" key="3">
    <source>
        <dbReference type="ARBA" id="ARBA00022840"/>
    </source>
</evidence>
<dbReference type="GO" id="GO:0005524">
    <property type="term" value="F:ATP binding"/>
    <property type="evidence" value="ECO:0007669"/>
    <property type="project" value="UniProtKB-KW"/>
</dbReference>
<dbReference type="Pfam" id="PF00225">
    <property type="entry name" value="Kinesin"/>
    <property type="match status" value="1"/>
</dbReference>
<keyword evidence="4" id="KW-0206">Cytoskeleton</keyword>
<dbReference type="OrthoDB" id="9906453at2759"/>
<dbReference type="InterPro" id="IPR001752">
    <property type="entry name" value="Kinesin_motor_dom"/>
</dbReference>
<evidence type="ECO:0000256" key="5">
    <source>
        <dbReference type="PROSITE-ProRule" id="PRU00283"/>
    </source>
</evidence>
<sequence>MKVFVTVIPGIQRENSARVVQVKNKQIILRDPHQGSKEEDHGEEFEFDHCFQAVTENDAEDEILKELGKEIQKNISQGCNSCICAVGQRVSGEPLSEMGKLQGLASEICKGLFTGEQDGGTSFIVKVSFMQIYSGEVRDLLSPSGEARVFKVCQQRELNAYRDGTSQHVVINPADFKEILKMGTKCRSTTATTSPSPSMDGAQSSLSYTICTLFRIYKDSGSGTSMGRCIRVSLVDIEGSGRIPRPVCRDGGQEDCSNYVPSADLSVPYSDPVLPWLFSDFVGEKCKVVMIASISPTAECYRETIATLTYINTAKNLSEQWDTESHDRNEELSLEQRGERRNQQARVFFIDKNMNSSFMEDLMSNMAEEGHRPSLLKLYDDHWKLAAEMASTIIFCHFGTSEEAIELLFPYLEHVISTHDPSKIKVILTDVEDPKKVQAWWDQRPFSKCKLECIRKEDGTRQDHTDKEMKGTMSLKKQQPKPQIVGIFSRFAESDYHWLKALLISEFSHLVKDVRPCHISNNGRRQFWEDVSQCTVGILYHTKRSGRLNITDVQDSLYDEELEYMSTELGKEKVIVLADDLNNSSPEEKSRILMNQPKIGIYAWDLVILTPKEKENKMMTMGKMKSLECILQGKRVLPS</sequence>
<dbReference type="PANTHER" id="PTHR24115:SF1017">
    <property type="entry name" value="KINESIN-LIKE PROTEIN KIF13A"/>
    <property type="match status" value="1"/>
</dbReference>
<dbReference type="GO" id="GO:0006886">
    <property type="term" value="P:intracellular protein transport"/>
    <property type="evidence" value="ECO:0000318"/>
    <property type="project" value="GO_Central"/>
</dbReference>
<evidence type="ECO:0000256" key="2">
    <source>
        <dbReference type="ARBA" id="ARBA00022741"/>
    </source>
</evidence>
<dbReference type="SMART" id="SM00129">
    <property type="entry name" value="KISc"/>
    <property type="match status" value="1"/>
</dbReference>
<dbReference type="PRINTS" id="PR00380">
    <property type="entry name" value="KINESINHEAVY"/>
</dbReference>
<dbReference type="PANTHER" id="PTHR24115">
    <property type="entry name" value="KINESIN-RELATED"/>
    <property type="match status" value="1"/>
</dbReference>
<dbReference type="KEGG" id="xtr:116407755"/>
<comment type="similarity">
    <text evidence="5">Belongs to the TRAFAC class myosin-kinesin ATPase superfamily. Kinesin family.</text>
</comment>
<keyword evidence="2" id="KW-0547">Nucleotide-binding</keyword>
<name>A0A8J1IVH6_XENTR</name>
<accession>A0A8J1IVH6</accession>
<feature type="region of interest" description="Disordered" evidence="6">
    <location>
        <begin position="320"/>
        <end position="339"/>
    </location>
</feature>
<feature type="domain" description="Kinesin motor" evidence="7">
    <location>
        <begin position="1"/>
        <end position="317"/>
    </location>
</feature>
<dbReference type="Proteomes" id="UP000008143">
    <property type="component" value="Chromosome 9"/>
</dbReference>
<dbReference type="SUPFAM" id="SSF52540">
    <property type="entry name" value="P-loop containing nucleoside triphosphate hydrolases"/>
    <property type="match status" value="1"/>
</dbReference>
<evidence type="ECO:0000313" key="9">
    <source>
        <dbReference type="RefSeq" id="XP_031749594.1"/>
    </source>
</evidence>
<dbReference type="GO" id="GO:0007018">
    <property type="term" value="P:microtubule-based movement"/>
    <property type="evidence" value="ECO:0000318"/>
    <property type="project" value="GO_Central"/>
</dbReference>
<organism evidence="8 9">
    <name type="scientific">Xenopus tropicalis</name>
    <name type="common">Western clawed frog</name>
    <name type="synonym">Silurana tropicalis</name>
    <dbReference type="NCBI Taxonomy" id="8364"/>
    <lineage>
        <taxon>Eukaryota</taxon>
        <taxon>Metazoa</taxon>
        <taxon>Chordata</taxon>
        <taxon>Craniata</taxon>
        <taxon>Vertebrata</taxon>
        <taxon>Euteleostomi</taxon>
        <taxon>Amphibia</taxon>
        <taxon>Batrachia</taxon>
        <taxon>Anura</taxon>
        <taxon>Pipoidea</taxon>
        <taxon>Pipidae</taxon>
        <taxon>Xenopodinae</taxon>
        <taxon>Xenopus</taxon>
        <taxon>Silurana</taxon>
    </lineage>
</organism>
<dbReference type="InterPro" id="IPR027640">
    <property type="entry name" value="Kinesin-like_fam"/>
</dbReference>
<comment type="caution">
    <text evidence="5">Lacks conserved residue(s) required for the propagation of feature annotation.</text>
</comment>
<dbReference type="GO" id="GO:0005871">
    <property type="term" value="C:kinesin complex"/>
    <property type="evidence" value="ECO:0000318"/>
    <property type="project" value="GO_Central"/>
</dbReference>
<keyword evidence="8" id="KW-1185">Reference proteome</keyword>
<dbReference type="Gene3D" id="3.40.850.10">
    <property type="entry name" value="Kinesin motor domain"/>
    <property type="match status" value="1"/>
</dbReference>
<dbReference type="AlphaFoldDB" id="A0A8J1IVH6"/>
<evidence type="ECO:0000256" key="6">
    <source>
        <dbReference type="SAM" id="MobiDB-lite"/>
    </source>
</evidence>
<dbReference type="GO" id="GO:0008017">
    <property type="term" value="F:microtubule binding"/>
    <property type="evidence" value="ECO:0000318"/>
    <property type="project" value="GO_Central"/>
</dbReference>
<keyword evidence="3" id="KW-0067">ATP-binding</keyword>
<dbReference type="GeneID" id="116407755"/>
<dbReference type="RefSeq" id="XP_031749594.1">
    <property type="nucleotide sequence ID" value="XM_031893734.1"/>
</dbReference>
<protein>
    <submittedName>
        <fullName evidence="9">Kinesin-like protein KIF13A</fullName>
    </submittedName>
</protein>
<keyword evidence="4" id="KW-0963">Cytoplasm</keyword>
<reference evidence="9" key="1">
    <citation type="submission" date="2025-08" db="UniProtKB">
        <authorList>
            <consortium name="RefSeq"/>
        </authorList>
    </citation>
    <scope>IDENTIFICATION</scope>
    <source>
        <strain evidence="9">Nigerian</strain>
        <tissue evidence="9">Liver and blood</tissue>
    </source>
</reference>
<dbReference type="GO" id="GO:0005874">
    <property type="term" value="C:microtubule"/>
    <property type="evidence" value="ECO:0000318"/>
    <property type="project" value="GO_Central"/>
</dbReference>
<evidence type="ECO:0000313" key="10">
    <source>
        <dbReference type="Xenbase" id="XB-GENE-29093159"/>
    </source>
</evidence>
<evidence type="ECO:0000256" key="4">
    <source>
        <dbReference type="ARBA" id="ARBA00023212"/>
    </source>
</evidence>
<dbReference type="Xenbase" id="XB-GENE-29093159">
    <property type="gene designation" value="LOC116407755"/>
</dbReference>
<comment type="subcellular location">
    <subcellularLocation>
        <location evidence="1">Cytoplasm</location>
        <location evidence="1">Cytoskeleton</location>
    </subcellularLocation>
</comment>
<feature type="compositionally biased region" description="Basic and acidic residues" evidence="6">
    <location>
        <begin position="323"/>
        <end position="339"/>
    </location>
</feature>
<dbReference type="AGR" id="Xenbase:XB-GENE-29093159"/>
<evidence type="ECO:0000256" key="1">
    <source>
        <dbReference type="ARBA" id="ARBA00004245"/>
    </source>
</evidence>
<dbReference type="InterPro" id="IPR027417">
    <property type="entry name" value="P-loop_NTPase"/>
</dbReference>
<evidence type="ECO:0000259" key="7">
    <source>
        <dbReference type="PROSITE" id="PS50067"/>
    </source>
</evidence>
<dbReference type="GO" id="GO:0016887">
    <property type="term" value="F:ATP hydrolysis activity"/>
    <property type="evidence" value="ECO:0000318"/>
    <property type="project" value="GO_Central"/>
</dbReference>
<evidence type="ECO:0000313" key="8">
    <source>
        <dbReference type="Proteomes" id="UP000008143"/>
    </source>
</evidence>
<dbReference type="GO" id="GO:0005737">
    <property type="term" value="C:cytoplasm"/>
    <property type="evidence" value="ECO:0000318"/>
    <property type="project" value="GO_Central"/>
</dbReference>